<dbReference type="STRING" id="4155.A0A022QI00"/>
<name>A0A022QI00_ERYGU</name>
<dbReference type="Gene3D" id="2.120.10.80">
    <property type="entry name" value="Kelch-type beta propeller"/>
    <property type="match status" value="1"/>
</dbReference>
<dbReference type="Pfam" id="PF01344">
    <property type="entry name" value="Kelch_1"/>
    <property type="match status" value="2"/>
</dbReference>
<keyword evidence="2" id="KW-1185">Reference proteome</keyword>
<dbReference type="InterPro" id="IPR006652">
    <property type="entry name" value="Kelch_1"/>
</dbReference>
<dbReference type="InterPro" id="IPR015915">
    <property type="entry name" value="Kelch-typ_b-propeller"/>
</dbReference>
<dbReference type="SMART" id="SM00612">
    <property type="entry name" value="Kelch"/>
    <property type="match status" value="2"/>
</dbReference>
<reference evidence="1 2" key="1">
    <citation type="journal article" date="2013" name="Proc. Natl. Acad. Sci. U.S.A.">
        <title>Fine-scale variation in meiotic recombination in Mimulus inferred from population shotgun sequencing.</title>
        <authorList>
            <person name="Hellsten U."/>
            <person name="Wright K.M."/>
            <person name="Jenkins J."/>
            <person name="Shu S."/>
            <person name="Yuan Y."/>
            <person name="Wessler S.R."/>
            <person name="Schmutz J."/>
            <person name="Willis J.H."/>
            <person name="Rokhsar D.S."/>
        </authorList>
    </citation>
    <scope>NUCLEOTIDE SEQUENCE [LARGE SCALE GENOMIC DNA]</scope>
    <source>
        <strain evidence="2">cv. DUN x IM62</strain>
    </source>
</reference>
<dbReference type="EMBL" id="KI631751">
    <property type="protein sequence ID" value="EYU26130.1"/>
    <property type="molecule type" value="Genomic_DNA"/>
</dbReference>
<dbReference type="eggNOG" id="KOG1072">
    <property type="taxonomic scope" value="Eukaryota"/>
</dbReference>
<dbReference type="SUPFAM" id="SSF117281">
    <property type="entry name" value="Kelch motif"/>
    <property type="match status" value="1"/>
</dbReference>
<sequence>MISVGHHIYIIGGRLCRRPTENDDVSDAEIGPKVVSCVHRYNVRTDQWETCSPMAEPRFNFACIVSNGKIFVAGGQSTLGSAKGISSAEVYDITLDQWRRLANMSTMRYKCVGVAWQGKIHIVGGFVDGGPFVMTRSSAEVYDPENDGWAFVARMWELDVPPNQIVAVNGNLFSSGDCLKPWKGHIEWYDENEKIWNVVRGSHFDFLSPTQRLYLTMTPIGNRLYFLTAYRLSGEDAQQRSAVHVFDTSADRNGWRSFEPIEEEGEKSLCGHCCVLKQES</sequence>
<dbReference type="PANTHER" id="PTHR47365:SF2">
    <property type="entry name" value="KELCH-LIKE PROTEIN 23"/>
    <property type="match status" value="1"/>
</dbReference>
<accession>A0A022QI00</accession>
<organism evidence="1 2">
    <name type="scientific">Erythranthe guttata</name>
    <name type="common">Yellow monkey flower</name>
    <name type="synonym">Mimulus guttatus</name>
    <dbReference type="NCBI Taxonomy" id="4155"/>
    <lineage>
        <taxon>Eukaryota</taxon>
        <taxon>Viridiplantae</taxon>
        <taxon>Streptophyta</taxon>
        <taxon>Embryophyta</taxon>
        <taxon>Tracheophyta</taxon>
        <taxon>Spermatophyta</taxon>
        <taxon>Magnoliopsida</taxon>
        <taxon>eudicotyledons</taxon>
        <taxon>Gunneridae</taxon>
        <taxon>Pentapetalae</taxon>
        <taxon>asterids</taxon>
        <taxon>lamiids</taxon>
        <taxon>Lamiales</taxon>
        <taxon>Phrymaceae</taxon>
        <taxon>Erythranthe</taxon>
    </lineage>
</organism>
<gene>
    <name evidence="1" type="ORF">MIMGU_mgv1a011473mg</name>
</gene>
<protein>
    <submittedName>
        <fullName evidence="1">Uncharacterized protein</fullName>
    </submittedName>
</protein>
<dbReference type="Proteomes" id="UP000030748">
    <property type="component" value="Unassembled WGS sequence"/>
</dbReference>
<evidence type="ECO:0000313" key="1">
    <source>
        <dbReference type="EMBL" id="EYU26130.1"/>
    </source>
</evidence>
<evidence type="ECO:0000313" key="2">
    <source>
        <dbReference type="Proteomes" id="UP000030748"/>
    </source>
</evidence>
<dbReference type="PANTHER" id="PTHR47365">
    <property type="entry name" value="PLANT PROTEIN, PUTATIVE-RELATED"/>
    <property type="match status" value="1"/>
</dbReference>
<proteinExistence type="predicted"/>
<dbReference type="AlphaFoldDB" id="A0A022QI00"/>